<feature type="domain" description="CHRD" evidence="1">
    <location>
        <begin position="28"/>
        <end position="151"/>
    </location>
</feature>
<dbReference type="Proteomes" id="UP000653797">
    <property type="component" value="Unassembled WGS sequence"/>
</dbReference>
<dbReference type="PROSITE" id="PS50933">
    <property type="entry name" value="CHRD"/>
    <property type="match status" value="1"/>
</dbReference>
<comment type="caution">
    <text evidence="2">The sequence shown here is derived from an EMBL/GenBank/DDBJ whole genome shotgun (WGS) entry which is preliminary data.</text>
</comment>
<dbReference type="PROSITE" id="PS51257">
    <property type="entry name" value="PROKAR_LIPOPROTEIN"/>
    <property type="match status" value="1"/>
</dbReference>
<evidence type="ECO:0000259" key="1">
    <source>
        <dbReference type="PROSITE" id="PS50933"/>
    </source>
</evidence>
<dbReference type="Pfam" id="PF07452">
    <property type="entry name" value="CHRD"/>
    <property type="match status" value="1"/>
</dbReference>
<dbReference type="RefSeq" id="WP_191040734.1">
    <property type="nucleotide sequence ID" value="NZ_JACXAA010000007.1"/>
</dbReference>
<organism evidence="2 3">
    <name type="scientific">Spirosoma validum</name>
    <dbReference type="NCBI Taxonomy" id="2771355"/>
    <lineage>
        <taxon>Bacteria</taxon>
        <taxon>Pseudomonadati</taxon>
        <taxon>Bacteroidota</taxon>
        <taxon>Cytophagia</taxon>
        <taxon>Cytophagales</taxon>
        <taxon>Cytophagaceae</taxon>
        <taxon>Spirosoma</taxon>
    </lineage>
</organism>
<gene>
    <name evidence="2" type="ORF">IC230_19605</name>
</gene>
<reference evidence="2" key="1">
    <citation type="submission" date="2020-09" db="EMBL/GenBank/DDBJ databases">
        <authorList>
            <person name="Kim M.K."/>
        </authorList>
    </citation>
    <scope>NUCLEOTIDE SEQUENCE</scope>
    <source>
        <strain evidence="2">BT704</strain>
    </source>
</reference>
<sequence>MQISKQLLTAVAISMFLASCQDHSGPSIVSRRGIPLTGEQEVPVKNVPGSGTADVVYDKSTHVLSYTLTWSNLTGNATGAHIHGPAPRGVNAPIKHDFFSLISKTTSGTFSNSTVVDGTSLTEDNLLNGQYYFNMHTPANPAGEIRGQIEF</sequence>
<evidence type="ECO:0000313" key="2">
    <source>
        <dbReference type="EMBL" id="MBD2755116.1"/>
    </source>
</evidence>
<dbReference type="EMBL" id="JACXAA010000007">
    <property type="protein sequence ID" value="MBD2755116.1"/>
    <property type="molecule type" value="Genomic_DNA"/>
</dbReference>
<accession>A0A927B4H5</accession>
<protein>
    <submittedName>
        <fullName evidence="2">CHRD domain-containing protein</fullName>
    </submittedName>
</protein>
<dbReference type="AlphaFoldDB" id="A0A927B4H5"/>
<keyword evidence="3" id="KW-1185">Reference proteome</keyword>
<dbReference type="InterPro" id="IPR010895">
    <property type="entry name" value="CHRD"/>
</dbReference>
<dbReference type="SMART" id="SM00754">
    <property type="entry name" value="CHRD"/>
    <property type="match status" value="1"/>
</dbReference>
<proteinExistence type="predicted"/>
<evidence type="ECO:0000313" key="3">
    <source>
        <dbReference type="Proteomes" id="UP000653797"/>
    </source>
</evidence>
<name>A0A927B4H5_9BACT</name>